<dbReference type="InterPro" id="IPR014710">
    <property type="entry name" value="RmlC-like_jellyroll"/>
</dbReference>
<dbReference type="Pfam" id="PF07883">
    <property type="entry name" value="Cupin_2"/>
    <property type="match status" value="1"/>
</dbReference>
<dbReference type="PROSITE" id="PS50943">
    <property type="entry name" value="HTH_CROC1"/>
    <property type="match status" value="1"/>
</dbReference>
<dbReference type="Gene3D" id="2.60.120.10">
    <property type="entry name" value="Jelly Rolls"/>
    <property type="match status" value="1"/>
</dbReference>
<dbReference type="CDD" id="cd02209">
    <property type="entry name" value="cupin_XRE_C"/>
    <property type="match status" value="1"/>
</dbReference>
<evidence type="ECO:0000256" key="1">
    <source>
        <dbReference type="ARBA" id="ARBA00023125"/>
    </source>
</evidence>
<dbReference type="OrthoDB" id="5114244at2"/>
<dbReference type="SMART" id="SM00530">
    <property type="entry name" value="HTH_XRE"/>
    <property type="match status" value="1"/>
</dbReference>
<evidence type="ECO:0000313" key="4">
    <source>
        <dbReference type="Proteomes" id="UP000294911"/>
    </source>
</evidence>
<comment type="caution">
    <text evidence="3">The sequence shown here is derived from an EMBL/GenBank/DDBJ whole genome shotgun (WGS) entry which is preliminary data.</text>
</comment>
<gene>
    <name evidence="3" type="ORF">EV191_11544</name>
</gene>
<dbReference type="InterPro" id="IPR010982">
    <property type="entry name" value="Lambda_DNA-bd_dom_sf"/>
</dbReference>
<sequence length="192" mass="20870">MVAGGRRGGSADAVALGRRIRSARKERGLTSVELADLAGVSQGLISQVENGRSDPSLETLRRLAEALDLPLFDLFQETASHGVAVRRSDARPAVTTPRSEFSYAKLSPPDPVLEVLRGRLRPGAVSSAQEHRHPAHECVLVEQGTLTVQVETEELTLGQGDSCAFDSRRPHRYLNRTDEDVSFLVFATPPSF</sequence>
<feature type="domain" description="HTH cro/C1-type" evidence="2">
    <location>
        <begin position="20"/>
        <end position="74"/>
    </location>
</feature>
<dbReference type="EMBL" id="SLXQ01000015">
    <property type="protein sequence ID" value="TCP45764.1"/>
    <property type="molecule type" value="Genomic_DNA"/>
</dbReference>
<evidence type="ECO:0000313" key="3">
    <source>
        <dbReference type="EMBL" id="TCP45764.1"/>
    </source>
</evidence>
<dbReference type="PANTHER" id="PTHR46797">
    <property type="entry name" value="HTH-TYPE TRANSCRIPTIONAL REGULATOR"/>
    <property type="match status" value="1"/>
</dbReference>
<dbReference type="Gene3D" id="1.10.260.40">
    <property type="entry name" value="lambda repressor-like DNA-binding domains"/>
    <property type="match status" value="1"/>
</dbReference>
<name>A0A4R2QBR8_9PSEU</name>
<dbReference type="Pfam" id="PF01381">
    <property type="entry name" value="HTH_3"/>
    <property type="match status" value="1"/>
</dbReference>
<dbReference type="InterPro" id="IPR013096">
    <property type="entry name" value="Cupin_2"/>
</dbReference>
<protein>
    <submittedName>
        <fullName evidence="3">XRE family transcriptional regulator</fullName>
    </submittedName>
</protein>
<dbReference type="PANTHER" id="PTHR46797:SF1">
    <property type="entry name" value="METHYLPHOSPHONATE SYNTHASE"/>
    <property type="match status" value="1"/>
</dbReference>
<accession>A0A4R2QBR8</accession>
<dbReference type="GO" id="GO:0005829">
    <property type="term" value="C:cytosol"/>
    <property type="evidence" value="ECO:0007669"/>
    <property type="project" value="TreeGrafter"/>
</dbReference>
<dbReference type="GO" id="GO:0003677">
    <property type="term" value="F:DNA binding"/>
    <property type="evidence" value="ECO:0007669"/>
    <property type="project" value="UniProtKB-KW"/>
</dbReference>
<proteinExistence type="predicted"/>
<dbReference type="AlphaFoldDB" id="A0A4R2QBR8"/>
<keyword evidence="1" id="KW-0238">DNA-binding</keyword>
<dbReference type="InterPro" id="IPR001387">
    <property type="entry name" value="Cro/C1-type_HTH"/>
</dbReference>
<dbReference type="GO" id="GO:0003700">
    <property type="term" value="F:DNA-binding transcription factor activity"/>
    <property type="evidence" value="ECO:0007669"/>
    <property type="project" value="TreeGrafter"/>
</dbReference>
<organism evidence="3 4">
    <name type="scientific">Tamaricihabitans halophyticus</name>
    <dbReference type="NCBI Taxonomy" id="1262583"/>
    <lineage>
        <taxon>Bacteria</taxon>
        <taxon>Bacillati</taxon>
        <taxon>Actinomycetota</taxon>
        <taxon>Actinomycetes</taxon>
        <taxon>Pseudonocardiales</taxon>
        <taxon>Pseudonocardiaceae</taxon>
        <taxon>Tamaricihabitans</taxon>
    </lineage>
</organism>
<keyword evidence="4" id="KW-1185">Reference proteome</keyword>
<dbReference type="SUPFAM" id="SSF51182">
    <property type="entry name" value="RmlC-like cupins"/>
    <property type="match status" value="1"/>
</dbReference>
<reference evidence="3 4" key="1">
    <citation type="submission" date="2019-03" db="EMBL/GenBank/DDBJ databases">
        <title>Genomic Encyclopedia of Type Strains, Phase IV (KMG-IV): sequencing the most valuable type-strain genomes for metagenomic binning, comparative biology and taxonomic classification.</title>
        <authorList>
            <person name="Goeker M."/>
        </authorList>
    </citation>
    <scope>NUCLEOTIDE SEQUENCE [LARGE SCALE GENOMIC DNA]</scope>
    <source>
        <strain evidence="3 4">DSM 45765</strain>
    </source>
</reference>
<dbReference type="InterPro" id="IPR050807">
    <property type="entry name" value="TransReg_Diox_bact_type"/>
</dbReference>
<dbReference type="InterPro" id="IPR011051">
    <property type="entry name" value="RmlC_Cupin_sf"/>
</dbReference>
<dbReference type="RefSeq" id="WP_132879868.1">
    <property type="nucleotide sequence ID" value="NZ_SLXQ01000015.1"/>
</dbReference>
<evidence type="ECO:0000259" key="2">
    <source>
        <dbReference type="PROSITE" id="PS50943"/>
    </source>
</evidence>
<dbReference type="SUPFAM" id="SSF47413">
    <property type="entry name" value="lambda repressor-like DNA-binding domains"/>
    <property type="match status" value="1"/>
</dbReference>
<dbReference type="CDD" id="cd00093">
    <property type="entry name" value="HTH_XRE"/>
    <property type="match status" value="1"/>
</dbReference>
<dbReference type="Proteomes" id="UP000294911">
    <property type="component" value="Unassembled WGS sequence"/>
</dbReference>